<reference evidence="6 7" key="1">
    <citation type="journal article" date="2024" name="BMC Genomics">
        <title>Genome assembly of redclaw crayfish (Cherax quadricarinatus) provides insights into its immune adaptation and hypoxia tolerance.</title>
        <authorList>
            <person name="Liu Z."/>
            <person name="Zheng J."/>
            <person name="Li H."/>
            <person name="Fang K."/>
            <person name="Wang S."/>
            <person name="He J."/>
            <person name="Zhou D."/>
            <person name="Weng S."/>
            <person name="Chi M."/>
            <person name="Gu Z."/>
            <person name="He J."/>
            <person name="Li F."/>
            <person name="Wang M."/>
        </authorList>
    </citation>
    <scope>NUCLEOTIDE SEQUENCE [LARGE SCALE GENOMIC DNA]</scope>
    <source>
        <strain evidence="6">ZL_2023a</strain>
    </source>
</reference>
<comment type="similarity">
    <text evidence="1">Belongs to the prokaryotic/mitochondrial release factor family.</text>
</comment>
<sequence>MMYCHFRGSGRMWLPRFLSQVCCRDGTFLTSRDRLPVTLHKILAHKPQIPKICLTSLTSTTKLSMWNLHYMCRCLQRKEYGVNKVLFHYPYSTNAFDDLSISNARVRQYLDVLKSKYINALNYVDEGNLKTVRSLKPVMQLLEEAEKIQLDIKELESLADESKEDQEMLDMTVQDKNKAQTRLKNLEKQLFNTLVAEENIDSNEIIIEVSAGVGGQEAMLFCQVIFDMYQAYADFMGWEFQVTEYETTDIGGLRRGAANINGESVYHLLKYEGGIHRVQRVPKTEKAGRIHTSTVSVAVMVQPSEIDVQISTKDLKIETKRASGAGGQHVNTTDSAVRIVHLPSG</sequence>
<dbReference type="PANTHER" id="PTHR43804:SF7">
    <property type="entry name" value="LD18447P"/>
    <property type="match status" value="1"/>
</dbReference>
<dbReference type="Gene3D" id="3.30.160.20">
    <property type="match status" value="1"/>
</dbReference>
<dbReference type="EMBL" id="JARKIK010000023">
    <property type="protein sequence ID" value="KAK8744122.1"/>
    <property type="molecule type" value="Genomic_DNA"/>
</dbReference>
<dbReference type="PANTHER" id="PTHR43804">
    <property type="entry name" value="LD18447P"/>
    <property type="match status" value="1"/>
</dbReference>
<dbReference type="InterPro" id="IPR045853">
    <property type="entry name" value="Pep_chain_release_fac_I_sf"/>
</dbReference>
<keyword evidence="3" id="KW-0648">Protein biosynthesis</keyword>
<keyword evidence="4" id="KW-0175">Coiled coil</keyword>
<evidence type="ECO:0000256" key="3">
    <source>
        <dbReference type="ARBA" id="ARBA00022917"/>
    </source>
</evidence>
<dbReference type="SUPFAM" id="SSF75620">
    <property type="entry name" value="Release factor"/>
    <property type="match status" value="1"/>
</dbReference>
<proteinExistence type="inferred from homology"/>
<dbReference type="SMART" id="SM00937">
    <property type="entry name" value="PCRF"/>
    <property type="match status" value="1"/>
</dbReference>
<protein>
    <recommendedName>
        <fullName evidence="5">Prokaryotic-type class I peptide chain release factors domain-containing protein</fullName>
    </recommendedName>
</protein>
<dbReference type="PROSITE" id="PS00745">
    <property type="entry name" value="RF_PROK_I"/>
    <property type="match status" value="1"/>
</dbReference>
<evidence type="ECO:0000259" key="5">
    <source>
        <dbReference type="PROSITE" id="PS00745"/>
    </source>
</evidence>
<evidence type="ECO:0000256" key="4">
    <source>
        <dbReference type="SAM" id="Coils"/>
    </source>
</evidence>
<keyword evidence="7" id="KW-1185">Reference proteome</keyword>
<dbReference type="InterPro" id="IPR005139">
    <property type="entry name" value="PCRF"/>
</dbReference>
<evidence type="ECO:0000256" key="2">
    <source>
        <dbReference type="ARBA" id="ARBA00022481"/>
    </source>
</evidence>
<comment type="caution">
    <text evidence="6">The sequence shown here is derived from an EMBL/GenBank/DDBJ whole genome shotgun (WGS) entry which is preliminary data.</text>
</comment>
<accession>A0AAW0XIA3</accession>
<dbReference type="Proteomes" id="UP001445076">
    <property type="component" value="Unassembled WGS sequence"/>
</dbReference>
<dbReference type="GO" id="GO:0005737">
    <property type="term" value="C:cytoplasm"/>
    <property type="evidence" value="ECO:0007669"/>
    <property type="project" value="UniProtKB-ARBA"/>
</dbReference>
<dbReference type="Gene3D" id="3.30.70.1660">
    <property type="match status" value="1"/>
</dbReference>
<evidence type="ECO:0000256" key="1">
    <source>
        <dbReference type="ARBA" id="ARBA00010835"/>
    </source>
</evidence>
<dbReference type="Pfam" id="PF00472">
    <property type="entry name" value="RF-1"/>
    <property type="match status" value="1"/>
</dbReference>
<organism evidence="6 7">
    <name type="scientific">Cherax quadricarinatus</name>
    <name type="common">Australian red claw crayfish</name>
    <dbReference type="NCBI Taxonomy" id="27406"/>
    <lineage>
        <taxon>Eukaryota</taxon>
        <taxon>Metazoa</taxon>
        <taxon>Ecdysozoa</taxon>
        <taxon>Arthropoda</taxon>
        <taxon>Crustacea</taxon>
        <taxon>Multicrustacea</taxon>
        <taxon>Malacostraca</taxon>
        <taxon>Eumalacostraca</taxon>
        <taxon>Eucarida</taxon>
        <taxon>Decapoda</taxon>
        <taxon>Pleocyemata</taxon>
        <taxon>Astacidea</taxon>
        <taxon>Parastacoidea</taxon>
        <taxon>Parastacidae</taxon>
        <taxon>Cherax</taxon>
    </lineage>
</organism>
<dbReference type="GO" id="GO:0003747">
    <property type="term" value="F:translation release factor activity"/>
    <property type="evidence" value="ECO:0007669"/>
    <property type="project" value="InterPro"/>
</dbReference>
<dbReference type="AlphaFoldDB" id="A0AAW0XIA3"/>
<dbReference type="Gene3D" id="6.10.140.1950">
    <property type="match status" value="1"/>
</dbReference>
<dbReference type="InterPro" id="IPR050057">
    <property type="entry name" value="Prokaryotic/Mito_RF"/>
</dbReference>
<feature type="domain" description="Prokaryotic-type class I peptide chain release factors" evidence="5">
    <location>
        <begin position="321"/>
        <end position="337"/>
    </location>
</feature>
<name>A0AAW0XIA3_CHEQU</name>
<evidence type="ECO:0000313" key="7">
    <source>
        <dbReference type="Proteomes" id="UP001445076"/>
    </source>
</evidence>
<evidence type="ECO:0000313" key="6">
    <source>
        <dbReference type="EMBL" id="KAK8744122.1"/>
    </source>
</evidence>
<keyword evidence="2" id="KW-0488">Methylation</keyword>
<dbReference type="InterPro" id="IPR000352">
    <property type="entry name" value="Pep_chain_release_fac_I"/>
</dbReference>
<feature type="coiled-coil region" evidence="4">
    <location>
        <begin position="138"/>
        <end position="189"/>
    </location>
</feature>
<dbReference type="Pfam" id="PF03462">
    <property type="entry name" value="PCRF"/>
    <property type="match status" value="1"/>
</dbReference>
<gene>
    <name evidence="6" type="ORF">OTU49_001009</name>
</gene>
<feature type="non-terminal residue" evidence="6">
    <location>
        <position position="345"/>
    </location>
</feature>